<dbReference type="EC" id="2.3.2.3" evidence="6"/>
<evidence type="ECO:0000256" key="3">
    <source>
        <dbReference type="ARBA" id="ARBA00022692"/>
    </source>
</evidence>
<dbReference type="GO" id="GO:0006629">
    <property type="term" value="P:lipid metabolic process"/>
    <property type="evidence" value="ECO:0007669"/>
    <property type="project" value="UniProtKB-KW"/>
</dbReference>
<protein>
    <recommendedName>
        <fullName evidence="6">Phosphatidylglycerol lysyltransferase</fullName>
        <ecNumber evidence="6">2.3.2.3</ecNumber>
    </recommendedName>
    <alternativeName>
        <fullName evidence="6">Lysylphosphatidylglycerol synthase</fullName>
    </alternativeName>
</protein>
<dbReference type="EMBL" id="QLMH01000003">
    <property type="protein sequence ID" value="RAK21325.1"/>
    <property type="molecule type" value="Genomic_DNA"/>
</dbReference>
<reference evidence="7 8" key="1">
    <citation type="submission" date="2018-06" db="EMBL/GenBank/DDBJ databases">
        <title>Genomic Encyclopedia of Type Strains, Phase III (KMG-III): the genomes of soil and plant-associated and newly described type strains.</title>
        <authorList>
            <person name="Whitman W."/>
        </authorList>
    </citation>
    <scope>NUCLEOTIDE SEQUENCE [LARGE SCALE GENOMIC DNA]</scope>
    <source>
        <strain evidence="7 8">CGMCC 1.8979</strain>
    </source>
</reference>
<evidence type="ECO:0000313" key="8">
    <source>
        <dbReference type="Proteomes" id="UP000248555"/>
    </source>
</evidence>
<feature type="transmembrane region" description="Helical" evidence="6">
    <location>
        <begin position="275"/>
        <end position="299"/>
    </location>
</feature>
<comment type="catalytic activity">
    <reaction evidence="6">
        <text>L-lysyl-tRNA(Lys) + a 1,2-diacyl-sn-glycero-3-phospho-(1'-sn-glycerol) = a 1,2-diacyl-sn-glycero-3-phospho-1'-(3'-O-L-lysyl)-sn-glycerol + tRNA(Lys)</text>
        <dbReference type="Rhea" id="RHEA:10668"/>
        <dbReference type="Rhea" id="RHEA-COMP:9696"/>
        <dbReference type="Rhea" id="RHEA-COMP:9697"/>
        <dbReference type="ChEBI" id="CHEBI:64716"/>
        <dbReference type="ChEBI" id="CHEBI:75792"/>
        <dbReference type="ChEBI" id="CHEBI:78442"/>
        <dbReference type="ChEBI" id="CHEBI:78529"/>
        <dbReference type="EC" id="2.3.2.3"/>
    </reaction>
</comment>
<feature type="transmembrane region" description="Helical" evidence="6">
    <location>
        <begin position="54"/>
        <end position="72"/>
    </location>
</feature>
<keyword evidence="6" id="KW-0443">Lipid metabolism</keyword>
<feature type="transmembrane region" description="Helical" evidence="6">
    <location>
        <begin position="123"/>
        <end position="150"/>
    </location>
</feature>
<keyword evidence="4 6" id="KW-1133">Transmembrane helix</keyword>
<keyword evidence="2" id="KW-1003">Cell membrane</keyword>
<keyword evidence="6" id="KW-0808">Transferase</keyword>
<name>A0A327YNV9_9BACL</name>
<proteinExistence type="inferred from homology"/>
<keyword evidence="6" id="KW-0046">Antibiotic resistance</keyword>
<feature type="transmembrane region" description="Helical" evidence="6">
    <location>
        <begin position="84"/>
        <end position="103"/>
    </location>
</feature>
<sequence length="320" mass="36404">MRGQKHMKNKYVTFITRAIGGILVVLFILLTYRYFDGNRLLHHFSSMMKQPDKLLMMAAVYGASFWLRALAWKWYVRRNIPLEVYMNGLFLSLFVNHLAPIKIGDLVRVGVLAKQREVSVDEAIHSVAVLRMLDMFVLLLFSFIGVYFYFETFSFKNFLFILLGACAIGICSIVLLVKWKPSFAQKHLNMARQVWTGGAAYKMIGAVFLSWLCEAIVVFEVAKMAGLSLSAFEAVWVNSLTVAGQLFQIAPGGLATYEAVMAFALTTIHPSWDKAYTIAVLSHAFKFMFSYAVGIFVLLKHPREVLLVRSLLKKKEVRER</sequence>
<dbReference type="Proteomes" id="UP000248555">
    <property type="component" value="Unassembled WGS sequence"/>
</dbReference>
<evidence type="ECO:0000256" key="1">
    <source>
        <dbReference type="ARBA" id="ARBA00004651"/>
    </source>
</evidence>
<keyword evidence="3 6" id="KW-0812">Transmembrane</keyword>
<organism evidence="7 8">
    <name type="scientific">Paranoxybacillus vitaminiphilus</name>
    <dbReference type="NCBI Taxonomy" id="581036"/>
    <lineage>
        <taxon>Bacteria</taxon>
        <taxon>Bacillati</taxon>
        <taxon>Bacillota</taxon>
        <taxon>Bacilli</taxon>
        <taxon>Bacillales</taxon>
        <taxon>Anoxybacillaceae</taxon>
        <taxon>Paranoxybacillus</taxon>
    </lineage>
</organism>
<evidence type="ECO:0000313" key="7">
    <source>
        <dbReference type="EMBL" id="RAK21325.1"/>
    </source>
</evidence>
<feature type="transmembrane region" description="Helical" evidence="6">
    <location>
        <begin position="157"/>
        <end position="179"/>
    </location>
</feature>
<comment type="function">
    <text evidence="6">Catalyzes the transfer of a lysyl group from L-lysyl-tRNA(Lys) to membrane-bound phosphatidylglycerol (PG), which produces lysylphosphatidylglycerol (LPG), a major component of the bacterial membrane with a positive net charge. LPG synthesis contributes to bacterial virulence as it is involved in the resistance mechanism against cationic antimicrobial peptides (CAMP) produces by the host's immune system (defensins, cathelicidins) and by the competing microorganisms.</text>
</comment>
<dbReference type="GO" id="GO:0005886">
    <property type="term" value="C:plasma membrane"/>
    <property type="evidence" value="ECO:0007669"/>
    <property type="project" value="UniProtKB-SubCell"/>
</dbReference>
<dbReference type="InterPro" id="IPR022791">
    <property type="entry name" value="L-PG_synthase/AglD"/>
</dbReference>
<evidence type="ECO:0000256" key="6">
    <source>
        <dbReference type="RuleBase" id="RU363042"/>
    </source>
</evidence>
<keyword evidence="5 6" id="KW-0472">Membrane</keyword>
<dbReference type="GO" id="GO:0046677">
    <property type="term" value="P:response to antibiotic"/>
    <property type="evidence" value="ECO:0007669"/>
    <property type="project" value="UniProtKB-KW"/>
</dbReference>
<dbReference type="PANTHER" id="PTHR39087">
    <property type="entry name" value="UPF0104 MEMBRANE PROTEIN MJ1595"/>
    <property type="match status" value="1"/>
</dbReference>
<keyword evidence="8" id="KW-1185">Reference proteome</keyword>
<dbReference type="PANTHER" id="PTHR39087:SF2">
    <property type="entry name" value="UPF0104 MEMBRANE PROTEIN MJ1595"/>
    <property type="match status" value="1"/>
</dbReference>
<dbReference type="GO" id="GO:0050071">
    <property type="term" value="F:phosphatidylglycerol lysyltransferase activity"/>
    <property type="evidence" value="ECO:0007669"/>
    <property type="project" value="UniProtKB-EC"/>
</dbReference>
<comment type="similarity">
    <text evidence="6">Belongs to the LPG synthase family.</text>
</comment>
<dbReference type="Pfam" id="PF03706">
    <property type="entry name" value="LPG_synthase_TM"/>
    <property type="match status" value="1"/>
</dbReference>
<feature type="transmembrane region" description="Helical" evidence="6">
    <location>
        <begin position="12"/>
        <end position="34"/>
    </location>
</feature>
<gene>
    <name evidence="6" type="primary">mprF</name>
    <name evidence="7" type="ORF">B0I26_103283</name>
</gene>
<comment type="subcellular location">
    <subcellularLocation>
        <location evidence="1 6">Cell membrane</location>
        <topology evidence="1 6">Multi-pass membrane protein</topology>
    </subcellularLocation>
</comment>
<evidence type="ECO:0000256" key="5">
    <source>
        <dbReference type="ARBA" id="ARBA00023136"/>
    </source>
</evidence>
<feature type="transmembrane region" description="Helical" evidence="6">
    <location>
        <begin position="234"/>
        <end position="255"/>
    </location>
</feature>
<evidence type="ECO:0000256" key="2">
    <source>
        <dbReference type="ARBA" id="ARBA00022475"/>
    </source>
</evidence>
<comment type="caution">
    <text evidence="7">The sequence shown here is derived from an EMBL/GenBank/DDBJ whole genome shotgun (WGS) entry which is preliminary data.</text>
</comment>
<accession>A0A327YNV9</accession>
<dbReference type="AlphaFoldDB" id="A0A327YNV9"/>
<evidence type="ECO:0000256" key="4">
    <source>
        <dbReference type="ARBA" id="ARBA00022989"/>
    </source>
</evidence>
<feature type="transmembrane region" description="Helical" evidence="6">
    <location>
        <begin position="199"/>
        <end position="222"/>
    </location>
</feature>